<feature type="binding site" evidence="4">
    <location>
        <begin position="57"/>
        <end position="60"/>
    </location>
    <ligand>
        <name>GTP</name>
        <dbReference type="ChEBI" id="CHEBI:37565"/>
    </ligand>
</feature>
<dbReference type="Proteomes" id="UP000430564">
    <property type="component" value="Unassembled WGS sequence"/>
</dbReference>
<dbReference type="GO" id="GO:0005524">
    <property type="term" value="F:ATP binding"/>
    <property type="evidence" value="ECO:0007669"/>
    <property type="project" value="UniProtKB-UniRule"/>
</dbReference>
<dbReference type="PIRSF" id="PIRSF005052">
    <property type="entry name" value="P-loopkin"/>
    <property type="match status" value="1"/>
</dbReference>
<evidence type="ECO:0000259" key="5">
    <source>
        <dbReference type="Pfam" id="PF03668"/>
    </source>
</evidence>
<keyword evidence="3 4" id="KW-0342">GTP-binding</keyword>
<dbReference type="RefSeq" id="WP_152157777.1">
    <property type="nucleotide sequence ID" value="NZ_WEHX01000010.1"/>
</dbReference>
<dbReference type="OrthoDB" id="9784461at2"/>
<dbReference type="EMBL" id="WEHX01000010">
    <property type="protein sequence ID" value="KAB7662238.1"/>
    <property type="molecule type" value="Genomic_DNA"/>
</dbReference>
<dbReference type="Pfam" id="PF03668">
    <property type="entry name" value="RapZ-like_N"/>
    <property type="match status" value="1"/>
</dbReference>
<dbReference type="GO" id="GO:0005525">
    <property type="term" value="F:GTP binding"/>
    <property type="evidence" value="ECO:0007669"/>
    <property type="project" value="UniProtKB-UniRule"/>
</dbReference>
<proteinExistence type="inferred from homology"/>
<name>A0A6I1ET49_9BURK</name>
<dbReference type="NCBIfam" id="NF003828">
    <property type="entry name" value="PRK05416.1"/>
    <property type="match status" value="1"/>
</dbReference>
<feature type="domain" description="RapZ-like N-terminal" evidence="5">
    <location>
        <begin position="1"/>
        <end position="159"/>
    </location>
</feature>
<feature type="domain" description="RapZ C-terminal" evidence="6">
    <location>
        <begin position="166"/>
        <end position="283"/>
    </location>
</feature>
<evidence type="ECO:0000313" key="7">
    <source>
        <dbReference type="EMBL" id="KAB7662238.1"/>
    </source>
</evidence>
<dbReference type="PANTHER" id="PTHR30448:SF0">
    <property type="entry name" value="RNASE ADAPTER PROTEIN RAPZ"/>
    <property type="match status" value="1"/>
</dbReference>
<evidence type="ECO:0000256" key="3">
    <source>
        <dbReference type="ARBA" id="ARBA00023134"/>
    </source>
</evidence>
<organism evidence="7 8">
    <name type="scientific">Sutterella seckii</name>
    <dbReference type="NCBI Taxonomy" id="1944635"/>
    <lineage>
        <taxon>Bacteria</taxon>
        <taxon>Pseudomonadati</taxon>
        <taxon>Pseudomonadota</taxon>
        <taxon>Betaproteobacteria</taxon>
        <taxon>Burkholderiales</taxon>
        <taxon>Sutterellaceae</taxon>
        <taxon>Sutterella</taxon>
    </lineage>
</organism>
<dbReference type="PANTHER" id="PTHR30448">
    <property type="entry name" value="RNASE ADAPTER PROTEIN RAPZ"/>
    <property type="match status" value="1"/>
</dbReference>
<dbReference type="InterPro" id="IPR053930">
    <property type="entry name" value="RapZ-like_N"/>
</dbReference>
<sequence length="296" mass="33019">MQLIIVTGLSGGGKSIAVRQLEDSGFYCIDNLPGEFLLPVAKSLAASGTRAAAVAIDARSHATFDKALEAFEELKREGFDMRVLFLTASNEELIRRFSETRRRHPLSTHAEHLDQELTLQEAIRLERALLAPVAQIAHVMDTSRLLPSQLRRWVQQFIGAPSAKLTLTFESFGYKRGLPFASDLVFDVRCLPNPYYLPELRPLTGMDKPVADYLAGQPLVGEMIADIAHFIEKWLPHYTAQNRHYLTVCIGCTGGQHRSVYVAEALGRHFADRAGTIVRHRAIEANTPQEAKLQTE</sequence>
<dbReference type="Pfam" id="PF22740">
    <property type="entry name" value="PapZ_C"/>
    <property type="match status" value="1"/>
</dbReference>
<dbReference type="InterPro" id="IPR005337">
    <property type="entry name" value="RapZ-like"/>
</dbReference>
<dbReference type="InterPro" id="IPR027417">
    <property type="entry name" value="P-loop_NTPase"/>
</dbReference>
<dbReference type="InterPro" id="IPR053931">
    <property type="entry name" value="RapZ_C"/>
</dbReference>
<protein>
    <submittedName>
        <fullName evidence="7">RNase adapter RapZ</fullName>
    </submittedName>
</protein>
<dbReference type="SUPFAM" id="SSF52540">
    <property type="entry name" value="P-loop containing nucleoside triphosphate hydrolases"/>
    <property type="match status" value="1"/>
</dbReference>
<evidence type="ECO:0000313" key="8">
    <source>
        <dbReference type="Proteomes" id="UP000430564"/>
    </source>
</evidence>
<dbReference type="HAMAP" id="MF_00636">
    <property type="entry name" value="RapZ_like"/>
    <property type="match status" value="1"/>
</dbReference>
<keyword evidence="1 4" id="KW-0547">Nucleotide-binding</keyword>
<dbReference type="AlphaFoldDB" id="A0A6I1ET49"/>
<keyword evidence="2 4" id="KW-0067">ATP-binding</keyword>
<evidence type="ECO:0000256" key="1">
    <source>
        <dbReference type="ARBA" id="ARBA00022741"/>
    </source>
</evidence>
<reference evidence="7 8" key="1">
    <citation type="submission" date="2019-10" db="EMBL/GenBank/DDBJ databases">
        <title>Genome diversity of Sutterella seckii.</title>
        <authorList>
            <person name="Chaplin A.V."/>
            <person name="Sokolova S.R."/>
            <person name="Mosin K.A."/>
            <person name="Ivanova E.L."/>
            <person name="Kochetkova T.O."/>
            <person name="Goltsov A.Y."/>
            <person name="Trofimov D.Y."/>
            <person name="Efimov B.A."/>
        </authorList>
    </citation>
    <scope>NUCLEOTIDE SEQUENCE [LARGE SCALE GENOMIC DNA]</scope>
    <source>
        <strain evidence="7 8">ASD393</strain>
    </source>
</reference>
<evidence type="ECO:0000259" key="6">
    <source>
        <dbReference type="Pfam" id="PF22740"/>
    </source>
</evidence>
<gene>
    <name evidence="7" type="primary">rapZ</name>
    <name evidence="7" type="ORF">GBM95_03285</name>
</gene>
<feature type="binding site" evidence="4">
    <location>
        <begin position="8"/>
        <end position="15"/>
    </location>
    <ligand>
        <name>ATP</name>
        <dbReference type="ChEBI" id="CHEBI:30616"/>
    </ligand>
</feature>
<evidence type="ECO:0000256" key="4">
    <source>
        <dbReference type="HAMAP-Rule" id="MF_00636"/>
    </source>
</evidence>
<evidence type="ECO:0000256" key="2">
    <source>
        <dbReference type="ARBA" id="ARBA00022840"/>
    </source>
</evidence>
<accession>A0A6I1ET49</accession>
<comment type="caution">
    <text evidence="7">The sequence shown here is derived from an EMBL/GenBank/DDBJ whole genome shotgun (WGS) entry which is preliminary data.</text>
</comment>